<dbReference type="SUPFAM" id="SSF51182">
    <property type="entry name" value="RmlC-like cupins"/>
    <property type="match status" value="1"/>
</dbReference>
<dbReference type="RefSeq" id="WP_179815314.1">
    <property type="nucleotide sequence ID" value="NZ_JACBZD010000001.1"/>
</dbReference>
<keyword evidence="3" id="KW-1185">Reference proteome</keyword>
<comment type="caution">
    <text evidence="2">The sequence shown here is derived from an EMBL/GenBank/DDBJ whole genome shotgun (WGS) entry which is preliminary data.</text>
</comment>
<dbReference type="AlphaFoldDB" id="A0A852ZXM7"/>
<accession>A0A852ZXM7</accession>
<dbReference type="Pfam" id="PF07883">
    <property type="entry name" value="Cupin_2"/>
    <property type="match status" value="1"/>
</dbReference>
<dbReference type="Gene3D" id="2.60.120.10">
    <property type="entry name" value="Jelly Rolls"/>
    <property type="match status" value="1"/>
</dbReference>
<sequence>MTLIGSGGTEPVLVRADDAEVLAVGGNTLRLLADGGPGGAPSAIRSTMASNTDGPAPHYHDHAPEIFFIIEGGLHVLVGERVVTAREGDYLLVPPGTTHTFRTPADTGVDMLFLMPGAERFEYFRLAERISRGLADPREVLDSQDLFDNHFVDSAPWHDFRSAAGASAQQRPGGGRQP</sequence>
<dbReference type="InterPro" id="IPR014710">
    <property type="entry name" value="RmlC-like_jellyroll"/>
</dbReference>
<dbReference type="PANTHER" id="PTHR36440:SF1">
    <property type="entry name" value="PUTATIVE (AFU_ORTHOLOGUE AFUA_8G07350)-RELATED"/>
    <property type="match status" value="1"/>
</dbReference>
<protein>
    <submittedName>
        <fullName evidence="2">Mannose-6-phosphate isomerase-like protein (Cupin superfamily)</fullName>
    </submittedName>
</protein>
<evidence type="ECO:0000313" key="2">
    <source>
        <dbReference type="EMBL" id="NYI06785.1"/>
    </source>
</evidence>
<dbReference type="PANTHER" id="PTHR36440">
    <property type="entry name" value="PUTATIVE (AFU_ORTHOLOGUE AFUA_8G07350)-RELATED"/>
    <property type="match status" value="1"/>
</dbReference>
<keyword evidence="2" id="KW-0413">Isomerase</keyword>
<dbReference type="Proteomes" id="UP000567795">
    <property type="component" value="Unassembled WGS sequence"/>
</dbReference>
<dbReference type="GO" id="GO:0016853">
    <property type="term" value="F:isomerase activity"/>
    <property type="evidence" value="ECO:0007669"/>
    <property type="project" value="UniProtKB-KW"/>
</dbReference>
<evidence type="ECO:0000259" key="1">
    <source>
        <dbReference type="Pfam" id="PF07883"/>
    </source>
</evidence>
<gene>
    <name evidence="2" type="ORF">FHU37_003728</name>
</gene>
<dbReference type="InterPro" id="IPR011051">
    <property type="entry name" value="RmlC_Cupin_sf"/>
</dbReference>
<dbReference type="InterPro" id="IPR053146">
    <property type="entry name" value="QDO-like"/>
</dbReference>
<evidence type="ECO:0000313" key="3">
    <source>
        <dbReference type="Proteomes" id="UP000567795"/>
    </source>
</evidence>
<name>A0A852ZXM7_9ACTN</name>
<reference evidence="2 3" key="1">
    <citation type="submission" date="2020-07" db="EMBL/GenBank/DDBJ databases">
        <title>Sequencing the genomes of 1000 actinobacteria strains.</title>
        <authorList>
            <person name="Klenk H.-P."/>
        </authorList>
    </citation>
    <scope>NUCLEOTIDE SEQUENCE [LARGE SCALE GENOMIC DNA]</scope>
    <source>
        <strain evidence="2 3">DSM 42178</strain>
    </source>
</reference>
<dbReference type="InterPro" id="IPR013096">
    <property type="entry name" value="Cupin_2"/>
</dbReference>
<feature type="domain" description="Cupin type-2" evidence="1">
    <location>
        <begin position="47"/>
        <end position="113"/>
    </location>
</feature>
<proteinExistence type="predicted"/>
<dbReference type="EMBL" id="JACBZD010000001">
    <property type="protein sequence ID" value="NYI06785.1"/>
    <property type="molecule type" value="Genomic_DNA"/>
</dbReference>
<organism evidence="2 3">
    <name type="scientific">Allostreptomyces psammosilenae</name>
    <dbReference type="NCBI Taxonomy" id="1892865"/>
    <lineage>
        <taxon>Bacteria</taxon>
        <taxon>Bacillati</taxon>
        <taxon>Actinomycetota</taxon>
        <taxon>Actinomycetes</taxon>
        <taxon>Kitasatosporales</taxon>
        <taxon>Streptomycetaceae</taxon>
        <taxon>Allostreptomyces</taxon>
    </lineage>
</organism>